<feature type="region of interest" description="Disordered" evidence="1">
    <location>
        <begin position="119"/>
        <end position="220"/>
    </location>
</feature>
<proteinExistence type="predicted"/>
<evidence type="ECO:0000313" key="4">
    <source>
        <dbReference type="Proteomes" id="UP000242287"/>
    </source>
</evidence>
<evidence type="ECO:0000256" key="1">
    <source>
        <dbReference type="SAM" id="MobiDB-lite"/>
    </source>
</evidence>
<accession>A0A2A9NVD4</accession>
<feature type="region of interest" description="Disordered" evidence="1">
    <location>
        <begin position="53"/>
        <end position="74"/>
    </location>
</feature>
<protein>
    <submittedName>
        <fullName evidence="3">Uncharacterized protein</fullName>
    </submittedName>
</protein>
<keyword evidence="4" id="KW-1185">Reference proteome</keyword>
<feature type="compositionally biased region" description="Low complexity" evidence="1">
    <location>
        <begin position="53"/>
        <end position="62"/>
    </location>
</feature>
<organism evidence="3 4">
    <name type="scientific">Amanita thiersii Skay4041</name>
    <dbReference type="NCBI Taxonomy" id="703135"/>
    <lineage>
        <taxon>Eukaryota</taxon>
        <taxon>Fungi</taxon>
        <taxon>Dikarya</taxon>
        <taxon>Basidiomycota</taxon>
        <taxon>Agaricomycotina</taxon>
        <taxon>Agaricomycetes</taxon>
        <taxon>Agaricomycetidae</taxon>
        <taxon>Agaricales</taxon>
        <taxon>Pluteineae</taxon>
        <taxon>Amanitaceae</taxon>
        <taxon>Amanita</taxon>
    </lineage>
</organism>
<dbReference type="AlphaFoldDB" id="A0A2A9NVD4"/>
<reference evidence="3 4" key="1">
    <citation type="submission" date="2014-02" db="EMBL/GenBank/DDBJ databases">
        <title>Transposable element dynamics among asymbiotic and ectomycorrhizal Amanita fungi.</title>
        <authorList>
            <consortium name="DOE Joint Genome Institute"/>
            <person name="Hess J."/>
            <person name="Skrede I."/>
            <person name="Wolfe B."/>
            <person name="LaButti K."/>
            <person name="Ohm R.A."/>
            <person name="Grigoriev I.V."/>
            <person name="Pringle A."/>
        </authorList>
    </citation>
    <scope>NUCLEOTIDE SEQUENCE [LARGE SCALE GENOMIC DNA]</scope>
    <source>
        <strain evidence="3 4">SKay4041</strain>
    </source>
</reference>
<feature type="transmembrane region" description="Helical" evidence="2">
    <location>
        <begin position="82"/>
        <end position="105"/>
    </location>
</feature>
<dbReference type="STRING" id="703135.A0A2A9NVD4"/>
<keyword evidence="2" id="KW-1133">Transmembrane helix</keyword>
<name>A0A2A9NVD4_9AGAR</name>
<dbReference type="EMBL" id="KZ301985">
    <property type="protein sequence ID" value="PFH51670.1"/>
    <property type="molecule type" value="Genomic_DNA"/>
</dbReference>
<feature type="compositionally biased region" description="Polar residues" evidence="1">
    <location>
        <begin position="190"/>
        <end position="212"/>
    </location>
</feature>
<dbReference type="OrthoDB" id="2758521at2759"/>
<keyword evidence="2" id="KW-0812">Transmembrane</keyword>
<dbReference type="Proteomes" id="UP000242287">
    <property type="component" value="Unassembled WGS sequence"/>
</dbReference>
<keyword evidence="2" id="KW-0472">Membrane</keyword>
<feature type="compositionally biased region" description="Polar residues" evidence="1">
    <location>
        <begin position="174"/>
        <end position="183"/>
    </location>
</feature>
<feature type="compositionally biased region" description="Low complexity" evidence="1">
    <location>
        <begin position="161"/>
        <end position="173"/>
    </location>
</feature>
<gene>
    <name evidence="3" type="ORF">AMATHDRAFT_46847</name>
</gene>
<sequence>MNLEYNATAFTATGLKNATHQLIISTSHLDYQAFINFDYAIYTFDQPDGISTVSSPSFSTQSEKPQIAASTDNESSHSKINVGAVVGIILGIFGLFVITISAVAYRRYQKRRRRRARRKILPISVTHKLEGTSASPSSNKRGKSRSPRLDILGNPIMTKGSSFASAPSMPSPSVEIQEQTSAQLDKELTPQRSLQHSPRLATQGSGAETESTVVGVEQRD</sequence>
<evidence type="ECO:0000256" key="2">
    <source>
        <dbReference type="SAM" id="Phobius"/>
    </source>
</evidence>
<evidence type="ECO:0000313" key="3">
    <source>
        <dbReference type="EMBL" id="PFH51670.1"/>
    </source>
</evidence>